<accession>A0AAD5X6L6</accession>
<evidence type="ECO:0000256" key="10">
    <source>
        <dbReference type="SAM" id="MobiDB-lite"/>
    </source>
</evidence>
<comment type="caution">
    <text evidence="11">The sequence shown here is derived from an EMBL/GenBank/DDBJ whole genome shotgun (WGS) entry which is preliminary data.</text>
</comment>
<gene>
    <name evidence="11" type="ORF">HK097_009275</name>
</gene>
<keyword evidence="8" id="KW-0460">Magnesium</keyword>
<reference evidence="11" key="1">
    <citation type="submission" date="2020-05" db="EMBL/GenBank/DDBJ databases">
        <title>Phylogenomic resolution of chytrid fungi.</title>
        <authorList>
            <person name="Stajich J.E."/>
            <person name="Amses K."/>
            <person name="Simmons R."/>
            <person name="Seto K."/>
            <person name="Myers J."/>
            <person name="Bonds A."/>
            <person name="Quandt C.A."/>
            <person name="Barry K."/>
            <person name="Liu P."/>
            <person name="Grigoriev I."/>
            <person name="Longcore J.E."/>
            <person name="James T.Y."/>
        </authorList>
    </citation>
    <scope>NUCLEOTIDE SEQUENCE</scope>
    <source>
        <strain evidence="11">JEL0318</strain>
    </source>
</reference>
<dbReference type="PANTHER" id="PTHR32057:SF14">
    <property type="entry name" value="PROTEIN ADENYLYLTRANSFERASE SELO, MITOCHONDRIAL"/>
    <property type="match status" value="1"/>
</dbReference>
<feature type="region of interest" description="Disordered" evidence="10">
    <location>
        <begin position="325"/>
        <end position="349"/>
    </location>
</feature>
<keyword evidence="6" id="KW-0547">Nucleotide-binding</keyword>
<keyword evidence="4" id="KW-0548">Nucleotidyltransferase</keyword>
<evidence type="ECO:0000256" key="5">
    <source>
        <dbReference type="ARBA" id="ARBA00022723"/>
    </source>
</evidence>
<feature type="region of interest" description="Disordered" evidence="10">
    <location>
        <begin position="764"/>
        <end position="808"/>
    </location>
</feature>
<dbReference type="EMBL" id="JADGJD010000006">
    <property type="protein sequence ID" value="KAJ3057322.1"/>
    <property type="molecule type" value="Genomic_DNA"/>
</dbReference>
<dbReference type="GO" id="GO:0005524">
    <property type="term" value="F:ATP binding"/>
    <property type="evidence" value="ECO:0007669"/>
    <property type="project" value="UniProtKB-KW"/>
</dbReference>
<sequence>MSPPPQSQPSKKQLKQLRDLFFTNNFVHELPGDPLTPLGTKPQNTPLPPPPSNTSSTQSLDAQPPDPSRTSRTVRAACYSIVPPDPSHNPALLAISTSTFQLLDLDPDEHTTPSFTAHFTGSTPFPAPPPTPAAPVQLLQNPSWSHAYGSHQYGFYAGQLGDGRAISLFQLFNSKNELWEVQLKSSGPTPYSRFGDGRVPLRSSIREFLACEYMAALGVPTVRALGVWASGRSVYREKVETEGLLVRVTPTFVRFGSFELFHYRSEREMVKVLADYVIRHHFPDCIDSETEDGDGGEADQVAPLRQTGVHRPAGGRRMSIFSRVQAESEDPLAGPLTSRRAASASRRERRVNEETGAIVDIEMNKYARFFQEIIRRTAHLIAHWQAVGFVHGSMNTDDMSILGLTLDYGPFCFLDTYNPFYVANAADQNGRYRFEHQPKVATWNLSKMGRTLAHLLVPDIIPQTTHNPQGSAPTVKGEDVVRELLREFEPAFIEKYTELMRKKLGLRTTLETDLDQLILPLLQLMADVCVDYTLFFRALCHFRCAPANFNAQVFFDPAKYEASKDPSLPAPKPRLTDPLSLLICAGLNLHRMIAGDKNAPAYSEAEGEGNMESSLNGAFGKVDATVSGRRRSLGSDMRDAAEDVPALQDIADQWKDWAEKYRDRIVNEVPAPAKGAPAVNMDLEDIKRVNVMKKANPKYALRNWICDETVRTVQGEIGKKGPIADVQKALREGSVAGDRGVVGSKALERVMRVLVRDVWGEQAESATGWKDDEDRKAAERWSGMPPEVYSPIVDDTFWNDSEPEPSLH</sequence>
<evidence type="ECO:0000256" key="2">
    <source>
        <dbReference type="ARBA" id="ARBA00009747"/>
    </source>
</evidence>
<dbReference type="Proteomes" id="UP001212841">
    <property type="component" value="Unassembled WGS sequence"/>
</dbReference>
<keyword evidence="12" id="KW-1185">Reference proteome</keyword>
<evidence type="ECO:0000256" key="8">
    <source>
        <dbReference type="ARBA" id="ARBA00022842"/>
    </source>
</evidence>
<name>A0AAD5X6L6_9FUNG</name>
<keyword evidence="3" id="KW-0808">Transferase</keyword>
<comment type="cofactor">
    <cofactor evidence="1">
        <name>Mg(2+)</name>
        <dbReference type="ChEBI" id="CHEBI:18420"/>
    </cofactor>
</comment>
<protein>
    <recommendedName>
        <fullName evidence="9">Selenoprotein O</fullName>
    </recommendedName>
</protein>
<comment type="similarity">
    <text evidence="2">Belongs to the SELO family.</text>
</comment>
<evidence type="ECO:0000256" key="3">
    <source>
        <dbReference type="ARBA" id="ARBA00022679"/>
    </source>
</evidence>
<dbReference type="GO" id="GO:0005739">
    <property type="term" value="C:mitochondrion"/>
    <property type="evidence" value="ECO:0007669"/>
    <property type="project" value="TreeGrafter"/>
</dbReference>
<dbReference type="GO" id="GO:0046872">
    <property type="term" value="F:metal ion binding"/>
    <property type="evidence" value="ECO:0007669"/>
    <property type="project" value="UniProtKB-KW"/>
</dbReference>
<evidence type="ECO:0000256" key="1">
    <source>
        <dbReference type="ARBA" id="ARBA00001946"/>
    </source>
</evidence>
<dbReference type="Pfam" id="PF02696">
    <property type="entry name" value="SelO"/>
    <property type="match status" value="1"/>
</dbReference>
<dbReference type="AlphaFoldDB" id="A0AAD5X6L6"/>
<keyword evidence="7" id="KW-0067">ATP-binding</keyword>
<feature type="compositionally biased region" description="Basic and acidic residues" evidence="10">
    <location>
        <begin position="769"/>
        <end position="779"/>
    </location>
</feature>
<dbReference type="InterPro" id="IPR003846">
    <property type="entry name" value="SelO"/>
</dbReference>
<evidence type="ECO:0000256" key="7">
    <source>
        <dbReference type="ARBA" id="ARBA00022840"/>
    </source>
</evidence>
<organism evidence="11 12">
    <name type="scientific">Rhizophlyctis rosea</name>
    <dbReference type="NCBI Taxonomy" id="64517"/>
    <lineage>
        <taxon>Eukaryota</taxon>
        <taxon>Fungi</taxon>
        <taxon>Fungi incertae sedis</taxon>
        <taxon>Chytridiomycota</taxon>
        <taxon>Chytridiomycota incertae sedis</taxon>
        <taxon>Chytridiomycetes</taxon>
        <taxon>Rhizophlyctidales</taxon>
        <taxon>Rhizophlyctidaceae</taxon>
        <taxon>Rhizophlyctis</taxon>
    </lineage>
</organism>
<evidence type="ECO:0000313" key="12">
    <source>
        <dbReference type="Proteomes" id="UP001212841"/>
    </source>
</evidence>
<proteinExistence type="inferred from homology"/>
<evidence type="ECO:0000256" key="9">
    <source>
        <dbReference type="ARBA" id="ARBA00031547"/>
    </source>
</evidence>
<dbReference type="GO" id="GO:0070733">
    <property type="term" value="F:AMPylase activity"/>
    <property type="evidence" value="ECO:0007669"/>
    <property type="project" value="TreeGrafter"/>
</dbReference>
<feature type="region of interest" description="Disordered" evidence="10">
    <location>
        <begin position="25"/>
        <end position="73"/>
    </location>
</feature>
<keyword evidence="5" id="KW-0479">Metal-binding</keyword>
<dbReference type="PANTHER" id="PTHR32057">
    <property type="entry name" value="PROTEIN ADENYLYLTRANSFERASE SELO, MITOCHONDRIAL"/>
    <property type="match status" value="1"/>
</dbReference>
<evidence type="ECO:0000256" key="6">
    <source>
        <dbReference type="ARBA" id="ARBA00022741"/>
    </source>
</evidence>
<evidence type="ECO:0000313" key="11">
    <source>
        <dbReference type="EMBL" id="KAJ3057322.1"/>
    </source>
</evidence>
<dbReference type="HAMAP" id="MF_00692">
    <property type="entry name" value="SelO"/>
    <property type="match status" value="1"/>
</dbReference>
<evidence type="ECO:0000256" key="4">
    <source>
        <dbReference type="ARBA" id="ARBA00022695"/>
    </source>
</evidence>